<keyword evidence="12 13" id="KW-0511">Multifunctional enzyme</keyword>
<evidence type="ECO:0000256" key="10">
    <source>
        <dbReference type="ARBA" id="ARBA00023229"/>
    </source>
</evidence>
<comment type="similarity">
    <text evidence="6">Belongs to the IspD/TarI cytidylyltransferase family. IspD subfamily.</text>
</comment>
<feature type="binding site" evidence="13">
    <location>
        <begin position="364"/>
        <end position="367"/>
    </location>
    <ligand>
        <name>4-CDP-2-C-methyl-D-erythritol 2-phosphate</name>
        <dbReference type="ChEBI" id="CHEBI:57919"/>
    </ligand>
</feature>
<name>A0A6N3DE77_VEIPA</name>
<evidence type="ECO:0000256" key="2">
    <source>
        <dbReference type="ARBA" id="ARBA00001282"/>
    </source>
</evidence>
<comment type="caution">
    <text evidence="13">Lacks conserved residue(s) required for the propagation of feature annotation.</text>
</comment>
<dbReference type="SUPFAM" id="SSF53448">
    <property type="entry name" value="Nucleotide-diphospho-sugar transferases"/>
    <property type="match status" value="1"/>
</dbReference>
<gene>
    <name evidence="13 14" type="primary">ispDF</name>
    <name evidence="14" type="ORF">VPLFYP99_00480</name>
</gene>
<dbReference type="HAMAP" id="MF_00108">
    <property type="entry name" value="IspD"/>
    <property type="match status" value="1"/>
</dbReference>
<evidence type="ECO:0000256" key="8">
    <source>
        <dbReference type="ARBA" id="ARBA00022695"/>
    </source>
</evidence>
<dbReference type="EMBL" id="CACRUG010000011">
    <property type="protein sequence ID" value="VYU27486.1"/>
    <property type="molecule type" value="Genomic_DNA"/>
</dbReference>
<dbReference type="PANTHER" id="PTHR32125">
    <property type="entry name" value="2-C-METHYL-D-ERYTHRITOL 4-PHOSPHATE CYTIDYLYLTRANSFERASE, CHLOROPLASTIC"/>
    <property type="match status" value="1"/>
</dbReference>
<comment type="cofactor">
    <cofactor evidence="3 13">
        <name>a divalent metal cation</name>
        <dbReference type="ChEBI" id="CHEBI:60240"/>
    </cofactor>
</comment>
<feature type="binding site" evidence="13">
    <location>
        <position position="274"/>
    </location>
    <ligand>
        <name>a divalent metal cation</name>
        <dbReference type="ChEBI" id="CHEBI:60240"/>
    </ligand>
</feature>
<keyword evidence="8 13" id="KW-0548">Nucleotidyltransferase</keyword>
<comment type="catalytic activity">
    <reaction evidence="1 13">
        <text>4-CDP-2-C-methyl-D-erythritol 2-phosphate = 2-C-methyl-D-erythritol 2,4-cyclic diphosphate + CMP</text>
        <dbReference type="Rhea" id="RHEA:23864"/>
        <dbReference type="ChEBI" id="CHEBI:57919"/>
        <dbReference type="ChEBI" id="CHEBI:58483"/>
        <dbReference type="ChEBI" id="CHEBI:60377"/>
        <dbReference type="EC" id="4.6.1.12"/>
    </reaction>
</comment>
<feature type="site" description="Positions MEP for the nucleophilic attack" evidence="13">
    <location>
        <position position="212"/>
    </location>
</feature>
<evidence type="ECO:0000256" key="6">
    <source>
        <dbReference type="ARBA" id="ARBA00009789"/>
    </source>
</evidence>
<dbReference type="EC" id="2.7.7.60" evidence="13"/>
<dbReference type="GO" id="GO:0046872">
    <property type="term" value="F:metal ion binding"/>
    <property type="evidence" value="ECO:0007669"/>
    <property type="project" value="UniProtKB-KW"/>
</dbReference>
<reference evidence="14" key="1">
    <citation type="submission" date="2019-11" db="EMBL/GenBank/DDBJ databases">
        <authorList>
            <person name="Feng L."/>
        </authorList>
    </citation>
    <scope>NUCLEOTIDE SEQUENCE</scope>
    <source>
        <strain evidence="14">VparvulaLFYP99</strain>
    </source>
</reference>
<comment type="catalytic activity">
    <reaction evidence="2 13">
        <text>2-C-methyl-D-erythritol 4-phosphate + CTP + H(+) = 4-CDP-2-C-methyl-D-erythritol + diphosphate</text>
        <dbReference type="Rhea" id="RHEA:13429"/>
        <dbReference type="ChEBI" id="CHEBI:15378"/>
        <dbReference type="ChEBI" id="CHEBI:33019"/>
        <dbReference type="ChEBI" id="CHEBI:37563"/>
        <dbReference type="ChEBI" id="CHEBI:57823"/>
        <dbReference type="ChEBI" id="CHEBI:58262"/>
        <dbReference type="EC" id="2.7.7.60"/>
    </reaction>
</comment>
<evidence type="ECO:0000256" key="4">
    <source>
        <dbReference type="ARBA" id="ARBA00004709"/>
    </source>
</evidence>
<evidence type="ECO:0000256" key="11">
    <source>
        <dbReference type="ARBA" id="ARBA00023239"/>
    </source>
</evidence>
<dbReference type="HAMAP" id="MF_01520">
    <property type="entry name" value="IspDF"/>
    <property type="match status" value="1"/>
</dbReference>
<dbReference type="SUPFAM" id="SSF69765">
    <property type="entry name" value="IpsF-like"/>
    <property type="match status" value="1"/>
</dbReference>
<dbReference type="InterPro" id="IPR003526">
    <property type="entry name" value="MECDP_synthase"/>
</dbReference>
<feature type="binding site" evidence="13">
    <location>
        <begin position="288"/>
        <end position="290"/>
    </location>
    <ligand>
        <name>4-CDP-2-C-methyl-D-erythritol 2-phosphate</name>
        <dbReference type="ChEBI" id="CHEBI:57919"/>
    </ligand>
</feature>
<proteinExistence type="inferred from homology"/>
<comment type="similarity">
    <text evidence="13">In the N-terminal section; belongs to the IspD/TarI cytidylyltransferase family. IspD subfamily.</text>
</comment>
<dbReference type="NCBIfam" id="TIGR00453">
    <property type="entry name" value="ispD"/>
    <property type="match status" value="1"/>
</dbReference>
<dbReference type="FunFam" id="3.90.550.10:FF:000003">
    <property type="entry name" value="2-C-methyl-D-erythritol 4-phosphate cytidylyltransferase"/>
    <property type="match status" value="1"/>
</dbReference>
<dbReference type="GO" id="GO:0019288">
    <property type="term" value="P:isopentenyl diphosphate biosynthetic process, methylerythritol 4-phosphate pathway"/>
    <property type="evidence" value="ECO:0007669"/>
    <property type="project" value="UniProtKB-UniRule"/>
</dbReference>
<dbReference type="InterPro" id="IPR020555">
    <property type="entry name" value="MECDP_synthase_CS"/>
</dbReference>
<feature type="region of interest" description="2-C-methyl-D-erythritol 4-phosphate cytidylyltransferase" evidence="13">
    <location>
        <begin position="1"/>
        <end position="233"/>
    </location>
</feature>
<dbReference type="InterPro" id="IPR036571">
    <property type="entry name" value="MECDP_synthase_sf"/>
</dbReference>
<dbReference type="InterPro" id="IPR050088">
    <property type="entry name" value="IspD/TarI_cytidylyltransf_bact"/>
</dbReference>
<dbReference type="UniPathway" id="UPA00056">
    <property type="reaction ID" value="UER00093"/>
</dbReference>
<feature type="site" description="Transition state stabilizer" evidence="13">
    <location>
        <position position="17"/>
    </location>
</feature>
<dbReference type="Pfam" id="PF02542">
    <property type="entry name" value="YgbB"/>
    <property type="match status" value="1"/>
</dbReference>
<dbReference type="Gene3D" id="3.90.550.10">
    <property type="entry name" value="Spore Coat Polysaccharide Biosynthesis Protein SpsA, Chain A"/>
    <property type="match status" value="1"/>
</dbReference>
<evidence type="ECO:0000256" key="1">
    <source>
        <dbReference type="ARBA" id="ARBA00000200"/>
    </source>
</evidence>
<accession>A0A6N3DE77</accession>
<dbReference type="Gene3D" id="3.30.1330.50">
    <property type="entry name" value="2-C-methyl-D-erythritol 2,4-cyclodiphosphate synthase"/>
    <property type="match status" value="1"/>
</dbReference>
<feature type="site" description="Transition state stabilizer" evidence="13">
    <location>
        <position position="365"/>
    </location>
</feature>
<dbReference type="InterPro" id="IPR018294">
    <property type="entry name" value="ISPD_synthase_CS"/>
</dbReference>
<dbReference type="PROSITE" id="PS01350">
    <property type="entry name" value="ISPF"/>
    <property type="match status" value="1"/>
</dbReference>
<dbReference type="HAMAP" id="MF_00107">
    <property type="entry name" value="IspF"/>
    <property type="match status" value="1"/>
</dbReference>
<evidence type="ECO:0000256" key="7">
    <source>
        <dbReference type="ARBA" id="ARBA00022679"/>
    </source>
</evidence>
<feature type="binding site" evidence="13">
    <location>
        <position position="242"/>
    </location>
    <ligand>
        <name>a divalent metal cation</name>
        <dbReference type="ChEBI" id="CHEBI:60240"/>
    </ligand>
</feature>
<evidence type="ECO:0000256" key="9">
    <source>
        <dbReference type="ARBA" id="ARBA00022723"/>
    </source>
</evidence>
<feature type="binding site" evidence="13">
    <location>
        <begin position="240"/>
        <end position="242"/>
    </location>
    <ligand>
        <name>4-CDP-2-C-methyl-D-erythritol 2-phosphate</name>
        <dbReference type="ChEBI" id="CHEBI:57919"/>
    </ligand>
</feature>
<comment type="function">
    <text evidence="13">Bifunctional enzyme that catalyzes the formation of 4-diphosphocytidyl-2-C-methyl-D-erythritol from CTP and 2-C-methyl-D-erythritol 4-phosphate (MEP) (IspD), and catalyzes the conversion of 4-diphosphocytidyl-2-C-methyl-D-erythritol 2-phosphate (CDP-ME2P) to 2-C-methyl-D-erythritol 2,4-cyclodiphosphate (ME-CPP) with a corresponding release of cytidine 5-monophosphate (CMP) (IspF).</text>
</comment>
<keyword evidence="7 13" id="KW-0808">Transferase</keyword>
<feature type="site" description="Transition state stabilizer" evidence="13">
    <location>
        <position position="266"/>
    </location>
</feature>
<comment type="pathway">
    <text evidence="5 13">Isoprenoid biosynthesis; isopentenyl diphosphate biosynthesis via DXP pathway; isopentenyl diphosphate from 1-deoxy-D-xylulose 5-phosphate: step 2/6.</text>
</comment>
<dbReference type="InterPro" id="IPR026596">
    <property type="entry name" value="IspD/F"/>
</dbReference>
<dbReference type="RefSeq" id="WP_077708469.1">
    <property type="nucleotide sequence ID" value="NZ_CACRUG010000011.1"/>
</dbReference>
<sequence>MGKAISCIVLAAGAGRRMGYKENKIFIPLGGHSIIQRTIQNVEKIEGLKEIILVVAEGEQEYMSNHIQGLDLHIPVKIVFGGRERQDSVAYGLKAVSEDSNIVLVHDGARPLASTKLFDSVVRAAIEYRAATVGVPATDTIKRVNTEHTVIETLKRSELYQIQTPQGFQKDLFKEAHQKAHDEKYLGTDDVSLVEYLGKPVHIVSGDYCNIKVTTPNDIAVAKRYLGIEDKRMRVGFGYDIHQLKAGRPCILGGVHIESDLGPDGHSDADVLIHALMDAMLGAAGLRDIGYYFPPEDDQYKGISSMLLLEKVNFLLKERGLQAYNIDIMVISETPKLKPHIDMMKSNLQSILEIPLDRISIKATTNEMLGAIGRREGIAAQAVVSVYEGEI</sequence>
<dbReference type="AlphaFoldDB" id="A0A6N3DE77"/>
<feature type="site" description="Transition state stabilizer" evidence="13">
    <location>
        <position position="24"/>
    </location>
</feature>
<dbReference type="PROSITE" id="PS01295">
    <property type="entry name" value="ISPD"/>
    <property type="match status" value="1"/>
</dbReference>
<dbReference type="InterPro" id="IPR029044">
    <property type="entry name" value="Nucleotide-diphossugar_trans"/>
</dbReference>
<comment type="pathway">
    <text evidence="4 13">Isoprenoid biosynthesis; isopentenyl diphosphate biosynthesis via DXP pathway; isopentenyl diphosphate from 1-deoxy-D-xylulose 5-phosphate: step 4/6.</text>
</comment>
<dbReference type="EC" id="4.6.1.12" evidence="13"/>
<dbReference type="GO" id="GO:0008685">
    <property type="term" value="F:2-C-methyl-D-erythritol 2,4-cyclodiphosphate synthase activity"/>
    <property type="evidence" value="ECO:0007669"/>
    <property type="project" value="UniProtKB-UniRule"/>
</dbReference>
<dbReference type="CDD" id="cd00554">
    <property type="entry name" value="MECDP_synthase"/>
    <property type="match status" value="1"/>
</dbReference>
<comment type="similarity">
    <text evidence="13">In the C-terminal section; belongs to the IspF family.</text>
</comment>
<organism evidence="14">
    <name type="scientific">Veillonella parvula</name>
    <name type="common">Staphylococcus parvulus</name>
    <dbReference type="NCBI Taxonomy" id="29466"/>
    <lineage>
        <taxon>Bacteria</taxon>
        <taxon>Bacillati</taxon>
        <taxon>Bacillota</taxon>
        <taxon>Negativicutes</taxon>
        <taxon>Veillonellales</taxon>
        <taxon>Veillonellaceae</taxon>
        <taxon>Veillonella</taxon>
    </lineage>
</organism>
<feature type="site" description="Positions MEP for the nucleophilic attack" evidence="13">
    <location>
        <position position="156"/>
    </location>
</feature>
<evidence type="ECO:0000256" key="12">
    <source>
        <dbReference type="ARBA" id="ARBA00023268"/>
    </source>
</evidence>
<evidence type="ECO:0000313" key="14">
    <source>
        <dbReference type="EMBL" id="VYU27486.1"/>
    </source>
</evidence>
<dbReference type="InterPro" id="IPR034683">
    <property type="entry name" value="IspD/TarI"/>
</dbReference>
<dbReference type="InterPro" id="IPR001228">
    <property type="entry name" value="IspD"/>
</dbReference>
<feature type="binding site" evidence="13">
    <location>
        <begin position="266"/>
        <end position="267"/>
    </location>
    <ligand>
        <name>4-CDP-2-C-methyl-D-erythritol 2-phosphate</name>
        <dbReference type="ChEBI" id="CHEBI:57919"/>
    </ligand>
</feature>
<dbReference type="PANTHER" id="PTHR32125:SF4">
    <property type="entry name" value="2-C-METHYL-D-ERYTHRITOL 4-PHOSPHATE CYTIDYLYLTRANSFERASE, CHLOROPLASTIC"/>
    <property type="match status" value="1"/>
</dbReference>
<feature type="binding site" evidence="13">
    <location>
        <position position="240"/>
    </location>
    <ligand>
        <name>a divalent metal cation</name>
        <dbReference type="ChEBI" id="CHEBI:60240"/>
    </ligand>
</feature>
<feature type="region of interest" description="2-C-methyl-D-erythritol 2,4-cyclodiphosphate synthase" evidence="13">
    <location>
        <begin position="234"/>
        <end position="391"/>
    </location>
</feature>
<dbReference type="Pfam" id="PF01128">
    <property type="entry name" value="IspD"/>
    <property type="match status" value="1"/>
</dbReference>
<evidence type="ECO:0000256" key="13">
    <source>
        <dbReference type="HAMAP-Rule" id="MF_01520"/>
    </source>
</evidence>
<dbReference type="GO" id="GO:0050518">
    <property type="term" value="F:2-C-methyl-D-erythritol 4-phosphate cytidylyltransferase activity"/>
    <property type="evidence" value="ECO:0007669"/>
    <property type="project" value="UniProtKB-UniRule"/>
</dbReference>
<protein>
    <recommendedName>
        <fullName evidence="13">Bifunctional enzyme IspD/IspF</fullName>
    </recommendedName>
    <domain>
        <recommendedName>
            <fullName evidence="13">2-C-methyl-D-erythritol 4-phosphate cytidylyltransferase</fullName>
            <ecNumber evidence="13">2.7.7.60</ecNumber>
        </recommendedName>
        <alternativeName>
            <fullName evidence="13">4-diphosphocytidyl-2C-methyl-D-erythritol synthase</fullName>
        </alternativeName>
        <alternativeName>
            <fullName evidence="13">MEP cytidylyltransferase</fullName>
            <shortName evidence="13">MCT</shortName>
        </alternativeName>
    </domain>
    <domain>
        <recommendedName>
            <fullName evidence="13">2-C-methyl-D-erythritol 2,4-cyclodiphosphate synthase</fullName>
            <shortName evidence="13">MECDP-synthase</shortName>
            <shortName evidence="13">MECPP-synthase</shortName>
            <shortName evidence="13">MECPS</shortName>
            <ecNumber evidence="13">4.6.1.12</ecNumber>
        </recommendedName>
    </domain>
</protein>
<dbReference type="CDD" id="cd02516">
    <property type="entry name" value="CDP-ME_synthetase"/>
    <property type="match status" value="1"/>
</dbReference>
<keyword evidence="9 13" id="KW-0479">Metal-binding</keyword>
<dbReference type="GO" id="GO:0016114">
    <property type="term" value="P:terpenoid biosynthetic process"/>
    <property type="evidence" value="ECO:0007669"/>
    <property type="project" value="InterPro"/>
</dbReference>
<evidence type="ECO:0000256" key="3">
    <source>
        <dbReference type="ARBA" id="ARBA00001968"/>
    </source>
</evidence>
<keyword evidence="10 13" id="KW-0414">Isoprene biosynthesis</keyword>
<keyword evidence="11 13" id="KW-0456">Lyase</keyword>
<feature type="binding site" evidence="13">
    <location>
        <position position="374"/>
    </location>
    <ligand>
        <name>4-CDP-2-C-methyl-D-erythritol 2-phosphate</name>
        <dbReference type="ChEBI" id="CHEBI:57919"/>
    </ligand>
</feature>
<dbReference type="NCBIfam" id="TIGR00151">
    <property type="entry name" value="ispF"/>
    <property type="match status" value="1"/>
</dbReference>
<evidence type="ECO:0000256" key="5">
    <source>
        <dbReference type="ARBA" id="ARBA00004787"/>
    </source>
</evidence>